<reference evidence="1" key="1">
    <citation type="submission" date="2023-01" db="EMBL/GenBank/DDBJ databases">
        <title>Metagenome sequencing of chrysophaentin producing Chrysophaeum taylorii.</title>
        <authorList>
            <person name="Davison J."/>
            <person name="Bewley C."/>
        </authorList>
    </citation>
    <scope>NUCLEOTIDE SEQUENCE</scope>
    <source>
        <strain evidence="1">NIES-1699</strain>
    </source>
</reference>
<dbReference type="Gene3D" id="1.25.40.20">
    <property type="entry name" value="Ankyrin repeat-containing domain"/>
    <property type="match status" value="1"/>
</dbReference>
<dbReference type="PANTHER" id="PTHR46586">
    <property type="entry name" value="ANKYRIN REPEAT-CONTAINING PROTEIN"/>
    <property type="match status" value="1"/>
</dbReference>
<name>A0AAD7UG69_9STRA</name>
<dbReference type="EMBL" id="JAQMWT010000323">
    <property type="protein sequence ID" value="KAJ8604693.1"/>
    <property type="molecule type" value="Genomic_DNA"/>
</dbReference>
<dbReference type="AlphaFoldDB" id="A0AAD7UG69"/>
<dbReference type="PANTHER" id="PTHR46586:SF3">
    <property type="entry name" value="ANKYRIN REPEAT-CONTAINING PROTEIN"/>
    <property type="match status" value="1"/>
</dbReference>
<gene>
    <name evidence="1" type="ORF">CTAYLR_006551</name>
</gene>
<proteinExistence type="predicted"/>
<evidence type="ECO:0000313" key="1">
    <source>
        <dbReference type="EMBL" id="KAJ8604693.1"/>
    </source>
</evidence>
<protein>
    <recommendedName>
        <fullName evidence="3">Ankyrin repeat protein</fullName>
    </recommendedName>
</protein>
<sequence length="294" mass="32741">MNDDTKRRVLLILIELRAVAILNGVDDEDLTLDEKVAVLSKMVDRREEWLLGLLEGVSDDALDALARKRVEDQGCLVEISKLFDKVGVENHVRELLKVMVPGGAFEPKVDENVELPNGVRPSSTENSDKELVTFVELGAINWIDWLLERYGHLRSRACDVAGRVGSLEVLKWARASGYPWHAWTCSAAARGGHLEVLKWARTNGCPWDADTCSHAAIGGHLDVLEWARANSCPWADDVCFRAAENGHLDILKWARSHGCPWNEACSWAALNGHLEVLQWARANGVRAWVLAQPD</sequence>
<dbReference type="InterPro" id="IPR002110">
    <property type="entry name" value="Ankyrin_rpt"/>
</dbReference>
<keyword evidence="2" id="KW-1185">Reference proteome</keyword>
<dbReference type="InterPro" id="IPR052050">
    <property type="entry name" value="SecEffector_AnkRepeat"/>
</dbReference>
<comment type="caution">
    <text evidence="1">The sequence shown here is derived from an EMBL/GenBank/DDBJ whole genome shotgun (WGS) entry which is preliminary data.</text>
</comment>
<evidence type="ECO:0000313" key="2">
    <source>
        <dbReference type="Proteomes" id="UP001230188"/>
    </source>
</evidence>
<dbReference type="InterPro" id="IPR036770">
    <property type="entry name" value="Ankyrin_rpt-contain_sf"/>
</dbReference>
<organism evidence="1 2">
    <name type="scientific">Chrysophaeum taylorii</name>
    <dbReference type="NCBI Taxonomy" id="2483200"/>
    <lineage>
        <taxon>Eukaryota</taxon>
        <taxon>Sar</taxon>
        <taxon>Stramenopiles</taxon>
        <taxon>Ochrophyta</taxon>
        <taxon>Pelagophyceae</taxon>
        <taxon>Pelagomonadales</taxon>
        <taxon>Pelagomonadaceae</taxon>
        <taxon>Chrysophaeum</taxon>
    </lineage>
</organism>
<dbReference type="SUPFAM" id="SSF140860">
    <property type="entry name" value="Pseudo ankyrin repeat-like"/>
    <property type="match status" value="1"/>
</dbReference>
<accession>A0AAD7UG69</accession>
<dbReference type="Pfam" id="PF13637">
    <property type="entry name" value="Ank_4"/>
    <property type="match status" value="1"/>
</dbReference>
<evidence type="ECO:0008006" key="3">
    <source>
        <dbReference type="Google" id="ProtNLM"/>
    </source>
</evidence>
<dbReference type="Proteomes" id="UP001230188">
    <property type="component" value="Unassembled WGS sequence"/>
</dbReference>